<name>A0A2K6BAN2_MACNE</name>
<reference evidence="1" key="1">
    <citation type="submission" date="2025-08" db="UniProtKB">
        <authorList>
            <consortium name="Ensembl"/>
        </authorList>
    </citation>
    <scope>IDENTIFICATION</scope>
</reference>
<sequence>MQTLICNFFFNRKTLRSLFLETRSTVMANLVTTMEQRWCVNLPLLYFVCHTLFVHTKSCQMLSLKMGLTASLGTFKLKK</sequence>
<keyword evidence="2" id="KW-1185">Reference proteome</keyword>
<dbReference type="Bgee" id="ENSMNEG00000028744">
    <property type="expression patterns" value="Expressed in pituitary gland and 12 other cell types or tissues"/>
</dbReference>
<dbReference type="OMA" id="TTMEQRW"/>
<dbReference type="Proteomes" id="UP000233120">
    <property type="component" value="Unassembled WGS sequence"/>
</dbReference>
<evidence type="ECO:0000313" key="2">
    <source>
        <dbReference type="Proteomes" id="UP000233120"/>
    </source>
</evidence>
<proteinExistence type="predicted"/>
<organism evidence="1 2">
    <name type="scientific">Macaca nemestrina</name>
    <name type="common">Pig-tailed macaque</name>
    <dbReference type="NCBI Taxonomy" id="9545"/>
    <lineage>
        <taxon>Eukaryota</taxon>
        <taxon>Metazoa</taxon>
        <taxon>Chordata</taxon>
        <taxon>Craniata</taxon>
        <taxon>Vertebrata</taxon>
        <taxon>Euteleostomi</taxon>
        <taxon>Mammalia</taxon>
        <taxon>Eutheria</taxon>
        <taxon>Euarchontoglires</taxon>
        <taxon>Primates</taxon>
        <taxon>Haplorrhini</taxon>
        <taxon>Catarrhini</taxon>
        <taxon>Cercopithecidae</taxon>
        <taxon>Cercopithecinae</taxon>
        <taxon>Macaca</taxon>
    </lineage>
</organism>
<accession>A0A2K6BAN2</accession>
<dbReference type="AlphaFoldDB" id="A0A2K6BAN2"/>
<dbReference type="Ensembl" id="ENSMNET00000032649.1">
    <property type="protein sequence ID" value="ENSMNEP00000008482.1"/>
    <property type="gene ID" value="ENSMNEG00000028744.1"/>
</dbReference>
<reference evidence="1" key="2">
    <citation type="submission" date="2025-09" db="UniProtKB">
        <authorList>
            <consortium name="Ensembl"/>
        </authorList>
    </citation>
    <scope>IDENTIFICATION</scope>
</reference>
<evidence type="ECO:0000313" key="1">
    <source>
        <dbReference type="Ensembl" id="ENSMNEP00000008482.1"/>
    </source>
</evidence>
<protein>
    <submittedName>
        <fullName evidence="1">Uncharacterized protein</fullName>
    </submittedName>
</protein>